<evidence type="ECO:0000313" key="4">
    <source>
        <dbReference type="EMBL" id="WGW11707.1"/>
    </source>
</evidence>
<dbReference type="RefSeq" id="WP_349638497.1">
    <property type="nucleotide sequence ID" value="NZ_CP090958.1"/>
</dbReference>
<keyword evidence="1 4" id="KW-0489">Methyltransferase</keyword>
<dbReference type="EMBL" id="CP090958">
    <property type="protein sequence ID" value="WGW11707.1"/>
    <property type="molecule type" value="Genomic_DNA"/>
</dbReference>
<dbReference type="Proteomes" id="UP001209083">
    <property type="component" value="Chromosome"/>
</dbReference>
<name>A0ABY8QRT0_9MICO</name>
<proteinExistence type="predicted"/>
<dbReference type="GO" id="GO:0008168">
    <property type="term" value="F:methyltransferase activity"/>
    <property type="evidence" value="ECO:0007669"/>
    <property type="project" value="UniProtKB-KW"/>
</dbReference>
<dbReference type="InterPro" id="IPR001525">
    <property type="entry name" value="C5_MeTfrase"/>
</dbReference>
<evidence type="ECO:0000256" key="3">
    <source>
        <dbReference type="ARBA" id="ARBA00022747"/>
    </source>
</evidence>
<accession>A0ABY8QRT0</accession>
<protein>
    <submittedName>
        <fullName evidence="4">DNA cytosine methyltransferase</fullName>
    </submittedName>
</protein>
<gene>
    <name evidence="4" type="ORF">LWF01_16675</name>
</gene>
<evidence type="ECO:0000313" key="5">
    <source>
        <dbReference type="Proteomes" id="UP001209083"/>
    </source>
</evidence>
<keyword evidence="3" id="KW-0680">Restriction system</keyword>
<evidence type="ECO:0000256" key="1">
    <source>
        <dbReference type="ARBA" id="ARBA00022603"/>
    </source>
</evidence>
<dbReference type="Gene3D" id="3.90.120.10">
    <property type="entry name" value="DNA Methylase, subunit A, domain 2"/>
    <property type="match status" value="1"/>
</dbReference>
<dbReference type="GO" id="GO:0032259">
    <property type="term" value="P:methylation"/>
    <property type="evidence" value="ECO:0007669"/>
    <property type="project" value="UniProtKB-KW"/>
</dbReference>
<dbReference type="Pfam" id="PF00145">
    <property type="entry name" value="DNA_methylase"/>
    <property type="match status" value="1"/>
</dbReference>
<keyword evidence="5" id="KW-1185">Reference proteome</keyword>
<dbReference type="SUPFAM" id="SSF53335">
    <property type="entry name" value="S-adenosyl-L-methionine-dependent methyltransferases"/>
    <property type="match status" value="1"/>
</dbReference>
<keyword evidence="2" id="KW-0808">Transferase</keyword>
<reference evidence="4 5" key="1">
    <citation type="submission" date="2023-05" db="EMBL/GenBank/DDBJ databases">
        <title>Lithophilousrod everest ZFBP1038 complete genpme.</title>
        <authorList>
            <person name="Tian M."/>
        </authorList>
    </citation>
    <scope>NUCLEOTIDE SEQUENCE [LARGE SCALE GENOMIC DNA]</scope>
    <source>
        <strain evidence="4 5">ZFBP1038</strain>
    </source>
</reference>
<sequence>MASRLGEVVGTPSAKSIEVTSAVASRTTVTTGGGSSKQALVIADRGEMKVRWLTPVECARLMGADKFKTRARTDNQELFGFGDAVVVDVIAWIADHYLLPLLRPAVK</sequence>
<dbReference type="InterPro" id="IPR029063">
    <property type="entry name" value="SAM-dependent_MTases_sf"/>
</dbReference>
<organism evidence="4 5">
    <name type="scientific">Saxibacter everestensis</name>
    <dbReference type="NCBI Taxonomy" id="2909229"/>
    <lineage>
        <taxon>Bacteria</taxon>
        <taxon>Bacillati</taxon>
        <taxon>Actinomycetota</taxon>
        <taxon>Actinomycetes</taxon>
        <taxon>Micrococcales</taxon>
        <taxon>Brevibacteriaceae</taxon>
        <taxon>Saxibacter</taxon>
    </lineage>
</organism>
<evidence type="ECO:0000256" key="2">
    <source>
        <dbReference type="ARBA" id="ARBA00022679"/>
    </source>
</evidence>